<feature type="transmembrane region" description="Helical" evidence="2">
    <location>
        <begin position="24"/>
        <end position="47"/>
    </location>
</feature>
<dbReference type="InterPro" id="IPR016439">
    <property type="entry name" value="Lag1/Lac1-like"/>
</dbReference>
<dbReference type="PANTHER" id="PTHR12560">
    <property type="entry name" value="LONGEVITY ASSURANCE FACTOR 1 LAG1"/>
    <property type="match status" value="1"/>
</dbReference>
<accession>A0A0N0BC22</accession>
<evidence type="ECO:0000256" key="1">
    <source>
        <dbReference type="SAM" id="MobiDB-lite"/>
    </source>
</evidence>
<gene>
    <name evidence="3" type="ORF">WN51_07633</name>
</gene>
<dbReference type="GO" id="GO:0046513">
    <property type="term" value="P:ceramide biosynthetic process"/>
    <property type="evidence" value="ECO:0007669"/>
    <property type="project" value="InterPro"/>
</dbReference>
<keyword evidence="2" id="KW-0472">Membrane</keyword>
<dbReference type="AlphaFoldDB" id="A0A0N0BC22"/>
<proteinExistence type="predicted"/>
<keyword evidence="2" id="KW-1133">Transmembrane helix</keyword>
<keyword evidence="4" id="KW-1185">Reference proteome</keyword>
<evidence type="ECO:0000313" key="4">
    <source>
        <dbReference type="Proteomes" id="UP000053105"/>
    </source>
</evidence>
<keyword evidence="2" id="KW-0812">Transmembrane</keyword>
<dbReference type="GO" id="GO:0016020">
    <property type="term" value="C:membrane"/>
    <property type="evidence" value="ECO:0007669"/>
    <property type="project" value="GOC"/>
</dbReference>
<dbReference type="STRING" id="166423.A0A0N0BC22"/>
<protein>
    <submittedName>
        <fullName evidence="3">Ceramide synthase 4</fullName>
    </submittedName>
</protein>
<evidence type="ECO:0000313" key="3">
    <source>
        <dbReference type="EMBL" id="KOX68381.1"/>
    </source>
</evidence>
<feature type="compositionally biased region" description="Polar residues" evidence="1">
    <location>
        <begin position="78"/>
        <end position="92"/>
    </location>
</feature>
<dbReference type="Proteomes" id="UP000053105">
    <property type="component" value="Unassembled WGS sequence"/>
</dbReference>
<reference evidence="3 4" key="1">
    <citation type="submission" date="2015-07" db="EMBL/GenBank/DDBJ databases">
        <title>The genome of Melipona quadrifasciata.</title>
        <authorList>
            <person name="Pan H."/>
            <person name="Kapheim K."/>
        </authorList>
    </citation>
    <scope>NUCLEOTIDE SEQUENCE [LARGE SCALE GENOMIC DNA]</scope>
    <source>
        <strain evidence="3">0111107301</strain>
        <tissue evidence="3">Whole body</tissue>
    </source>
</reference>
<feature type="non-terminal residue" evidence="3">
    <location>
        <position position="1"/>
    </location>
</feature>
<dbReference type="OrthoDB" id="537032at2759"/>
<feature type="compositionally biased region" description="Low complexity" evidence="1">
    <location>
        <begin position="64"/>
        <end position="77"/>
    </location>
</feature>
<evidence type="ECO:0000256" key="2">
    <source>
        <dbReference type="SAM" id="Phobius"/>
    </source>
</evidence>
<name>A0A0N0BC22_9HYME</name>
<dbReference type="EMBL" id="KQ435927">
    <property type="protein sequence ID" value="KOX68381.1"/>
    <property type="molecule type" value="Genomic_DNA"/>
</dbReference>
<dbReference type="GO" id="GO:0050291">
    <property type="term" value="F:sphingosine N-acyltransferase activity"/>
    <property type="evidence" value="ECO:0007669"/>
    <property type="project" value="InterPro"/>
</dbReference>
<organism evidence="3 4">
    <name type="scientific">Melipona quadrifasciata</name>
    <dbReference type="NCBI Taxonomy" id="166423"/>
    <lineage>
        <taxon>Eukaryota</taxon>
        <taxon>Metazoa</taxon>
        <taxon>Ecdysozoa</taxon>
        <taxon>Arthropoda</taxon>
        <taxon>Hexapoda</taxon>
        <taxon>Insecta</taxon>
        <taxon>Pterygota</taxon>
        <taxon>Neoptera</taxon>
        <taxon>Endopterygota</taxon>
        <taxon>Hymenoptera</taxon>
        <taxon>Apocrita</taxon>
        <taxon>Aculeata</taxon>
        <taxon>Apoidea</taxon>
        <taxon>Anthophila</taxon>
        <taxon>Apidae</taxon>
        <taxon>Melipona</taxon>
    </lineage>
</organism>
<feature type="region of interest" description="Disordered" evidence="1">
    <location>
        <begin position="64"/>
        <end position="98"/>
    </location>
</feature>
<dbReference type="PANTHER" id="PTHR12560:SF0">
    <property type="entry name" value="LD18904P"/>
    <property type="match status" value="1"/>
</dbReference>
<sequence>IFPCYIKCYSTSIKAPKIVPMFPAYYIFNSLLILLLFLHMIWTYLILKIAYNAFYAGQMEGDIRSSSSEDISDTSMDNTPLNNTTNYITKQSSRQKVH</sequence>